<name>A0ABT9XWT3_9BACI</name>
<keyword evidence="1" id="KW-1133">Transmembrane helix</keyword>
<evidence type="ECO:0000313" key="3">
    <source>
        <dbReference type="Proteomes" id="UP001224122"/>
    </source>
</evidence>
<keyword evidence="3" id="KW-1185">Reference proteome</keyword>
<protein>
    <submittedName>
        <fullName evidence="2">Uncharacterized protein</fullName>
    </submittedName>
</protein>
<evidence type="ECO:0000313" key="2">
    <source>
        <dbReference type="EMBL" id="MDQ0199843.1"/>
    </source>
</evidence>
<evidence type="ECO:0000256" key="1">
    <source>
        <dbReference type="SAM" id="Phobius"/>
    </source>
</evidence>
<comment type="caution">
    <text evidence="2">The sequence shown here is derived from an EMBL/GenBank/DDBJ whole genome shotgun (WGS) entry which is preliminary data.</text>
</comment>
<organism evidence="2 3">
    <name type="scientific">Neobacillus ginsengisoli</name>
    <dbReference type="NCBI Taxonomy" id="904295"/>
    <lineage>
        <taxon>Bacteria</taxon>
        <taxon>Bacillati</taxon>
        <taxon>Bacillota</taxon>
        <taxon>Bacilli</taxon>
        <taxon>Bacillales</taxon>
        <taxon>Bacillaceae</taxon>
        <taxon>Neobacillus</taxon>
    </lineage>
</organism>
<reference evidence="2 3" key="1">
    <citation type="submission" date="2023-07" db="EMBL/GenBank/DDBJ databases">
        <title>Genomic Encyclopedia of Type Strains, Phase IV (KMG-IV): sequencing the most valuable type-strain genomes for metagenomic binning, comparative biology and taxonomic classification.</title>
        <authorList>
            <person name="Goeker M."/>
        </authorList>
    </citation>
    <scope>NUCLEOTIDE SEQUENCE [LARGE SCALE GENOMIC DNA]</scope>
    <source>
        <strain evidence="2 3">DSM 27594</strain>
    </source>
</reference>
<proteinExistence type="predicted"/>
<gene>
    <name evidence="2" type="ORF">J2S10_003025</name>
</gene>
<keyword evidence="1" id="KW-0812">Transmembrane</keyword>
<feature type="transmembrane region" description="Helical" evidence="1">
    <location>
        <begin position="45"/>
        <end position="69"/>
    </location>
</feature>
<dbReference type="RefSeq" id="WP_307409124.1">
    <property type="nucleotide sequence ID" value="NZ_JAUSTW010000004.1"/>
</dbReference>
<dbReference type="EMBL" id="JAUSTW010000004">
    <property type="protein sequence ID" value="MDQ0199843.1"/>
    <property type="molecule type" value="Genomic_DNA"/>
</dbReference>
<feature type="transmembrane region" description="Helical" evidence="1">
    <location>
        <begin position="12"/>
        <end position="33"/>
    </location>
</feature>
<keyword evidence="1" id="KW-0472">Membrane</keyword>
<dbReference type="Proteomes" id="UP001224122">
    <property type="component" value="Unassembled WGS sequence"/>
</dbReference>
<accession>A0ABT9XWT3</accession>
<sequence>MVDLFKLKNHQQMVLPVGVILIYLSMVIASNWAEHREEGLIITGYYLHIPFLMIIPLLMLVIVIIRNFFKNTVCYPWRCWISMGYYLGEIVYESS</sequence>